<accession>A0AA35X709</accession>
<keyword evidence="3" id="KW-1185">Reference proteome</keyword>
<sequence length="72" mass="7931">MYCVTISVAVIILLLVLLVAYLARPAPRRRDVVQHYRELHLHIAQPRAEESTANPSELVTGIVNGPLFGAVV</sequence>
<feature type="transmembrane region" description="Helical" evidence="1">
    <location>
        <begin position="6"/>
        <end position="23"/>
    </location>
</feature>
<dbReference type="Proteomes" id="UP001174909">
    <property type="component" value="Unassembled WGS sequence"/>
</dbReference>
<feature type="non-terminal residue" evidence="2">
    <location>
        <position position="72"/>
    </location>
</feature>
<dbReference type="AlphaFoldDB" id="A0AA35X709"/>
<name>A0AA35X709_GEOBA</name>
<keyword evidence="1" id="KW-1133">Transmembrane helix</keyword>
<keyword evidence="1" id="KW-0812">Transmembrane</keyword>
<gene>
    <name evidence="2" type="ORF">GBAR_LOCUS22332</name>
</gene>
<dbReference type="EMBL" id="CASHTH010003077">
    <property type="protein sequence ID" value="CAI8040062.1"/>
    <property type="molecule type" value="Genomic_DNA"/>
</dbReference>
<organism evidence="2 3">
    <name type="scientific">Geodia barretti</name>
    <name type="common">Barrett's horny sponge</name>
    <dbReference type="NCBI Taxonomy" id="519541"/>
    <lineage>
        <taxon>Eukaryota</taxon>
        <taxon>Metazoa</taxon>
        <taxon>Porifera</taxon>
        <taxon>Demospongiae</taxon>
        <taxon>Heteroscleromorpha</taxon>
        <taxon>Tetractinellida</taxon>
        <taxon>Astrophorina</taxon>
        <taxon>Geodiidae</taxon>
        <taxon>Geodia</taxon>
    </lineage>
</organism>
<evidence type="ECO:0000313" key="2">
    <source>
        <dbReference type="EMBL" id="CAI8040062.1"/>
    </source>
</evidence>
<keyword evidence="1" id="KW-0472">Membrane</keyword>
<evidence type="ECO:0000256" key="1">
    <source>
        <dbReference type="SAM" id="Phobius"/>
    </source>
</evidence>
<comment type="caution">
    <text evidence="2">The sequence shown here is derived from an EMBL/GenBank/DDBJ whole genome shotgun (WGS) entry which is preliminary data.</text>
</comment>
<reference evidence="2" key="1">
    <citation type="submission" date="2023-03" db="EMBL/GenBank/DDBJ databases">
        <authorList>
            <person name="Steffen K."/>
            <person name="Cardenas P."/>
        </authorList>
    </citation>
    <scope>NUCLEOTIDE SEQUENCE</scope>
</reference>
<protein>
    <submittedName>
        <fullName evidence="2">Uncharacterized protein</fullName>
    </submittedName>
</protein>
<evidence type="ECO:0000313" key="3">
    <source>
        <dbReference type="Proteomes" id="UP001174909"/>
    </source>
</evidence>
<proteinExistence type="predicted"/>